<evidence type="ECO:0000256" key="12">
    <source>
        <dbReference type="ARBA" id="ARBA00025078"/>
    </source>
</evidence>
<reference evidence="14 15" key="1">
    <citation type="submission" date="2019-08" db="EMBL/GenBank/DDBJ databases">
        <title>Complete genome sequence of Kushneria sp. YCWA18, a halophilic phosphate-solubilizing bacterium isolated from Daqiao saltern in China.</title>
        <authorList>
            <person name="Du G.-X."/>
            <person name="Qu L.-Y."/>
        </authorList>
    </citation>
    <scope>NUCLEOTIDE SEQUENCE [LARGE SCALE GENOMIC DNA]</scope>
    <source>
        <strain evidence="14 15">YCWA18</strain>
    </source>
</reference>
<accession>A0A1S1NVP2</accession>
<evidence type="ECO:0000256" key="11">
    <source>
        <dbReference type="ARBA" id="ARBA00023225"/>
    </source>
</evidence>
<keyword evidence="14" id="KW-0969">Cilium</keyword>
<evidence type="ECO:0000256" key="1">
    <source>
        <dbReference type="ARBA" id="ARBA00004651"/>
    </source>
</evidence>
<evidence type="ECO:0000256" key="3">
    <source>
        <dbReference type="ARBA" id="ARBA00021622"/>
    </source>
</evidence>
<evidence type="ECO:0000256" key="8">
    <source>
        <dbReference type="ARBA" id="ARBA00022927"/>
    </source>
</evidence>
<dbReference type="STRING" id="657387.BH688_05030"/>
<organism evidence="14 15">
    <name type="scientific">Kushneria phosphatilytica</name>
    <dbReference type="NCBI Taxonomy" id="657387"/>
    <lineage>
        <taxon>Bacteria</taxon>
        <taxon>Pseudomonadati</taxon>
        <taxon>Pseudomonadota</taxon>
        <taxon>Gammaproteobacteria</taxon>
        <taxon>Oceanospirillales</taxon>
        <taxon>Halomonadaceae</taxon>
        <taxon>Kushneria</taxon>
    </lineage>
</organism>
<gene>
    <name evidence="13 14" type="primary">flhB</name>
    <name evidence="14" type="ORF">FY550_08785</name>
</gene>
<dbReference type="AlphaFoldDB" id="A0A1S1NVP2"/>
<dbReference type="FunFam" id="3.40.1690.10:FF:000001">
    <property type="entry name" value="Flagellar biosynthetic protein FlhB"/>
    <property type="match status" value="1"/>
</dbReference>
<comment type="subcellular location">
    <subcellularLocation>
        <location evidence="1">Cell membrane</location>
        <topology evidence="1">Multi-pass membrane protein</topology>
    </subcellularLocation>
</comment>
<keyword evidence="14" id="KW-0282">Flagellum</keyword>
<name>A0A1S1NVP2_9GAMM</name>
<evidence type="ECO:0000256" key="4">
    <source>
        <dbReference type="ARBA" id="ARBA00022448"/>
    </source>
</evidence>
<dbReference type="InterPro" id="IPR006136">
    <property type="entry name" value="FlhB"/>
</dbReference>
<feature type="transmembrane region" description="Helical" evidence="13">
    <location>
        <begin position="87"/>
        <end position="116"/>
    </location>
</feature>
<dbReference type="GO" id="GO:0044780">
    <property type="term" value="P:bacterial-type flagellum assembly"/>
    <property type="evidence" value="ECO:0007669"/>
    <property type="project" value="InterPro"/>
</dbReference>
<evidence type="ECO:0000256" key="9">
    <source>
        <dbReference type="ARBA" id="ARBA00022989"/>
    </source>
</evidence>
<dbReference type="SUPFAM" id="SSF160544">
    <property type="entry name" value="EscU C-terminal domain-like"/>
    <property type="match status" value="1"/>
</dbReference>
<evidence type="ECO:0000256" key="13">
    <source>
        <dbReference type="RuleBase" id="RU364091"/>
    </source>
</evidence>
<evidence type="ECO:0000256" key="2">
    <source>
        <dbReference type="ARBA" id="ARBA00010690"/>
    </source>
</evidence>
<dbReference type="InterPro" id="IPR029025">
    <property type="entry name" value="T3SS_substrate_exporter_C"/>
</dbReference>
<evidence type="ECO:0000256" key="7">
    <source>
        <dbReference type="ARBA" id="ARBA00022795"/>
    </source>
</evidence>
<dbReference type="RefSeq" id="WP_070977568.1">
    <property type="nucleotide sequence ID" value="NZ_CP043420.1"/>
</dbReference>
<comment type="similarity">
    <text evidence="2 13">Belongs to the type III secretion exporter family.</text>
</comment>
<keyword evidence="11 13" id="KW-1006">Bacterial flagellum protein export</keyword>
<keyword evidence="10 13" id="KW-0472">Membrane</keyword>
<keyword evidence="14" id="KW-0966">Cell projection</keyword>
<proteinExistence type="inferred from homology"/>
<dbReference type="OrthoDB" id="9807950at2"/>
<keyword evidence="8 13" id="KW-0653">Protein transport</keyword>
<feature type="transmembrane region" description="Helical" evidence="13">
    <location>
        <begin position="146"/>
        <end position="166"/>
    </location>
</feature>
<dbReference type="Proteomes" id="UP000322553">
    <property type="component" value="Chromosome"/>
</dbReference>
<dbReference type="GO" id="GO:0009306">
    <property type="term" value="P:protein secretion"/>
    <property type="evidence" value="ECO:0007669"/>
    <property type="project" value="InterPro"/>
</dbReference>
<evidence type="ECO:0000256" key="6">
    <source>
        <dbReference type="ARBA" id="ARBA00022692"/>
    </source>
</evidence>
<evidence type="ECO:0000313" key="15">
    <source>
        <dbReference type="Proteomes" id="UP000322553"/>
    </source>
</evidence>
<dbReference type="EMBL" id="CP043420">
    <property type="protein sequence ID" value="QEL11224.1"/>
    <property type="molecule type" value="Genomic_DNA"/>
</dbReference>
<evidence type="ECO:0000313" key="14">
    <source>
        <dbReference type="EMBL" id="QEL11224.1"/>
    </source>
</evidence>
<protein>
    <recommendedName>
        <fullName evidence="3 13">Flagellar biosynthetic protein FlhB</fullName>
    </recommendedName>
</protein>
<dbReference type="GO" id="GO:0005886">
    <property type="term" value="C:plasma membrane"/>
    <property type="evidence" value="ECO:0007669"/>
    <property type="project" value="UniProtKB-SubCell"/>
</dbReference>
<comment type="function">
    <text evidence="12 13">Required for formation of the rod structure in the basal body of the flagellar apparatus. Together with FliI and FliH, may constitute the export apparatus of flagellin.</text>
</comment>
<evidence type="ECO:0000256" key="10">
    <source>
        <dbReference type="ARBA" id="ARBA00023136"/>
    </source>
</evidence>
<keyword evidence="4 13" id="KW-0813">Transport</keyword>
<evidence type="ECO:0000256" key="5">
    <source>
        <dbReference type="ARBA" id="ARBA00022475"/>
    </source>
</evidence>
<dbReference type="InterPro" id="IPR006135">
    <property type="entry name" value="T3SS_substrate_exporter"/>
</dbReference>
<keyword evidence="9 13" id="KW-1133">Transmembrane helix</keyword>
<feature type="transmembrane region" description="Helical" evidence="13">
    <location>
        <begin position="186"/>
        <end position="214"/>
    </location>
</feature>
<feature type="transmembrane region" description="Helical" evidence="13">
    <location>
        <begin position="36"/>
        <end position="58"/>
    </location>
</feature>
<dbReference type="PRINTS" id="PR00950">
    <property type="entry name" value="TYPE3IMSPROT"/>
</dbReference>
<dbReference type="KEGG" id="kuy:FY550_08785"/>
<dbReference type="Pfam" id="PF01312">
    <property type="entry name" value="Bac_export_2"/>
    <property type="match status" value="1"/>
</dbReference>
<dbReference type="PANTHER" id="PTHR30531:SF12">
    <property type="entry name" value="FLAGELLAR BIOSYNTHETIC PROTEIN FLHB"/>
    <property type="match status" value="1"/>
</dbReference>
<dbReference type="PANTHER" id="PTHR30531">
    <property type="entry name" value="FLAGELLAR BIOSYNTHETIC PROTEIN FLHB"/>
    <property type="match status" value="1"/>
</dbReference>
<dbReference type="Gene3D" id="3.40.1690.10">
    <property type="entry name" value="secretion proteins EscU"/>
    <property type="match status" value="1"/>
</dbReference>
<keyword evidence="5 13" id="KW-1003">Cell membrane</keyword>
<keyword evidence="7 13" id="KW-1005">Bacterial flagellum biogenesis</keyword>
<dbReference type="NCBIfam" id="TIGR00328">
    <property type="entry name" value="flhB"/>
    <property type="match status" value="1"/>
</dbReference>
<keyword evidence="6 13" id="KW-0812">Transmembrane</keyword>
<sequence>MANDSDQEKTEQPTPRRLEKAREEGQVARSRELTTFALISVGIGTLWLMAGWMGSMLADVMRGSMSFAHDELFDDSRMLIDSFNLGVHALLALAPLLGVLAVIAFVSPMLLGGWLFSTKSLKPDPNKLNPVSGLKRIFSSQALAELAKTIAKSILIGVVAAMYLYFHQEQLVALAGQSILAAMRSSLTMAATCCALIMLAFIGVILLDVPYQIWSHHKKLRMSREDIRQEHKESEGDPQVKGRIRQQQQAMARRRMMSEVPQADVIVTNPTHFAVALAYREEEMGAPRVVAKGADAVAARIREVGREHHVPLLEAPPLARALYRHADLEREIPGPLYTAVAEVLAWVYQLRRFQSEGGPAPNTPQDIAVPPELDSTAGDEPATHA</sequence>
<keyword evidence="15" id="KW-1185">Reference proteome</keyword>